<reference evidence="5 6" key="1">
    <citation type="submission" date="2019-02" db="EMBL/GenBank/DDBJ databases">
        <title>Genome sequencing of the rare red list fungi Antrodiella citrinella (Flaviporus citrinellus).</title>
        <authorList>
            <person name="Buettner E."/>
            <person name="Kellner H."/>
        </authorList>
    </citation>
    <scope>NUCLEOTIDE SEQUENCE [LARGE SCALE GENOMIC DNA]</scope>
    <source>
        <strain evidence="5 6">DSM 108506</strain>
    </source>
</reference>
<dbReference type="GO" id="GO:0016272">
    <property type="term" value="C:prefoldin complex"/>
    <property type="evidence" value="ECO:0007669"/>
    <property type="project" value="InterPro"/>
</dbReference>
<comment type="similarity">
    <text evidence="1">Belongs to the prefoldin subunit beta family.</text>
</comment>
<dbReference type="GO" id="GO:0051082">
    <property type="term" value="F:unfolded protein binding"/>
    <property type="evidence" value="ECO:0007669"/>
    <property type="project" value="InterPro"/>
</dbReference>
<comment type="caution">
    <text evidence="5">The sequence shown here is derived from an EMBL/GenBank/DDBJ whole genome shotgun (WGS) entry which is preliminary data.</text>
</comment>
<proteinExistence type="inferred from homology"/>
<dbReference type="PANTHER" id="PTHR21431:SF0">
    <property type="entry name" value="PREFOLDIN SUBUNIT 6"/>
    <property type="match status" value="1"/>
</dbReference>
<evidence type="ECO:0000256" key="3">
    <source>
        <dbReference type="SAM" id="Coils"/>
    </source>
</evidence>
<accession>A0A4S4M1Z2</accession>
<dbReference type="GO" id="GO:0005737">
    <property type="term" value="C:cytoplasm"/>
    <property type="evidence" value="ECO:0007669"/>
    <property type="project" value="TreeGrafter"/>
</dbReference>
<evidence type="ECO:0000256" key="1">
    <source>
        <dbReference type="ARBA" id="ARBA00008045"/>
    </source>
</evidence>
<dbReference type="PANTHER" id="PTHR21431">
    <property type="entry name" value="PREFOLDIN SUBUNIT 6"/>
    <property type="match status" value="1"/>
</dbReference>
<keyword evidence="3" id="KW-0175">Coiled coil</keyword>
<keyword evidence="2" id="KW-0143">Chaperone</keyword>
<dbReference type="OrthoDB" id="248120at2759"/>
<name>A0A4S4M1Z2_9APHY</name>
<dbReference type="Proteomes" id="UP000308730">
    <property type="component" value="Unassembled WGS sequence"/>
</dbReference>
<evidence type="ECO:0008006" key="7">
    <source>
        <dbReference type="Google" id="ProtNLM"/>
    </source>
</evidence>
<dbReference type="GO" id="GO:0051087">
    <property type="term" value="F:protein-folding chaperone binding"/>
    <property type="evidence" value="ECO:0007669"/>
    <property type="project" value="TreeGrafter"/>
</dbReference>
<evidence type="ECO:0000313" key="6">
    <source>
        <dbReference type="Proteomes" id="UP000308730"/>
    </source>
</evidence>
<dbReference type="GO" id="GO:0006457">
    <property type="term" value="P:protein folding"/>
    <property type="evidence" value="ECO:0007669"/>
    <property type="project" value="InterPro"/>
</dbReference>
<dbReference type="InterPro" id="IPR009053">
    <property type="entry name" value="Prefoldin"/>
</dbReference>
<dbReference type="EMBL" id="SGPM01000929">
    <property type="protein sequence ID" value="THH14507.1"/>
    <property type="molecule type" value="Genomic_DNA"/>
</dbReference>
<evidence type="ECO:0000256" key="2">
    <source>
        <dbReference type="ARBA" id="ARBA00023186"/>
    </source>
</evidence>
<gene>
    <name evidence="5" type="ORF">EUX98_g8877</name>
    <name evidence="4" type="ORF">EUX98_g9606</name>
</gene>
<dbReference type="Gene3D" id="1.10.287.370">
    <property type="match status" value="1"/>
</dbReference>
<dbReference type="FunFam" id="1.10.287.370:FF:000003">
    <property type="entry name" value="Prefoldin subunit 6"/>
    <property type="match status" value="1"/>
</dbReference>
<feature type="coiled-coil region" evidence="3">
    <location>
        <begin position="82"/>
        <end position="109"/>
    </location>
</feature>
<evidence type="ECO:0000313" key="4">
    <source>
        <dbReference type="EMBL" id="THH14507.1"/>
    </source>
</evidence>
<dbReference type="GO" id="GO:0051131">
    <property type="term" value="P:chaperone-mediated protein complex assembly"/>
    <property type="evidence" value="ECO:0007669"/>
    <property type="project" value="TreeGrafter"/>
</dbReference>
<sequence length="128" mass="14357">MSNPAELQTRLQDLSSSYQKIQHELSVAVDARQKLDAQKSENELVRKEFDRLTPNSEVYKQIGPVLVPQTQEAARGDVEGRLRFIEGNIQTVETQLAEIEARGENVKSEIVEIQTLQRQQAGPTAISV</sequence>
<dbReference type="InterPro" id="IPR002777">
    <property type="entry name" value="PFD_beta-like"/>
</dbReference>
<dbReference type="CDD" id="cd23161">
    <property type="entry name" value="Prefoldin_6"/>
    <property type="match status" value="1"/>
</dbReference>
<keyword evidence="6" id="KW-1185">Reference proteome</keyword>
<dbReference type="AlphaFoldDB" id="A0A4S4M1Z2"/>
<dbReference type="EMBL" id="SGPM01000567">
    <property type="protein sequence ID" value="THH18905.1"/>
    <property type="molecule type" value="Genomic_DNA"/>
</dbReference>
<dbReference type="Pfam" id="PF01920">
    <property type="entry name" value="Prefoldin_2"/>
    <property type="match status" value="1"/>
</dbReference>
<dbReference type="SUPFAM" id="SSF46579">
    <property type="entry name" value="Prefoldin"/>
    <property type="match status" value="1"/>
</dbReference>
<protein>
    <recommendedName>
        <fullName evidence="7">Prefoldin subunit 6</fullName>
    </recommendedName>
</protein>
<organism evidence="5 6">
    <name type="scientific">Antrodiella citrinella</name>
    <dbReference type="NCBI Taxonomy" id="2447956"/>
    <lineage>
        <taxon>Eukaryota</taxon>
        <taxon>Fungi</taxon>
        <taxon>Dikarya</taxon>
        <taxon>Basidiomycota</taxon>
        <taxon>Agaricomycotina</taxon>
        <taxon>Agaricomycetes</taxon>
        <taxon>Polyporales</taxon>
        <taxon>Steccherinaceae</taxon>
        <taxon>Antrodiella</taxon>
    </lineage>
</organism>
<evidence type="ECO:0000313" key="5">
    <source>
        <dbReference type="EMBL" id="THH18905.1"/>
    </source>
</evidence>